<evidence type="ECO:0000313" key="1">
    <source>
        <dbReference type="EMBL" id="AGC71964.1"/>
    </source>
</evidence>
<sequence>MKPDRKHLGVRVQQWTIDTVRAVAAEYHLTYGEALEKIVATAQPILLEGLKEPTR</sequence>
<protein>
    <submittedName>
        <fullName evidence="1">Uncharacterized protein</fullName>
    </submittedName>
</protein>
<proteinExistence type="predicted"/>
<accession>L7VWK7</accession>
<dbReference type="AlphaFoldDB" id="L7VWK7"/>
<organism evidence="1">
    <name type="scientific">uncultured bacterium A1Q1_fos_25</name>
    <dbReference type="NCBI Taxonomy" id="1256569"/>
    <lineage>
        <taxon>Bacteria</taxon>
        <taxon>environmental samples</taxon>
    </lineage>
</organism>
<name>L7VWK7_9BACT</name>
<dbReference type="EMBL" id="JX649887">
    <property type="protein sequence ID" value="AGC71964.1"/>
    <property type="molecule type" value="Genomic_DNA"/>
</dbReference>
<reference evidence="1" key="1">
    <citation type="submission" date="2012-09" db="EMBL/GenBank/DDBJ databases">
        <title>Metagenomic Characterization of a Microbial Community in Wastewater Detects High Levels of Antibiotic Resistance.</title>
        <authorList>
            <person name="Abrams M."/>
            <person name="Caldwell A."/>
            <person name="Vandaei E."/>
            <person name="Lee W."/>
            <person name="Perrott J."/>
            <person name="Khan S.Y."/>
            <person name="Ta J."/>
            <person name="Romero D."/>
            <person name="Nguyen V."/>
            <person name="Pourmand N."/>
            <person name="Ouverney C.C."/>
        </authorList>
    </citation>
    <scope>NUCLEOTIDE SEQUENCE</scope>
</reference>